<dbReference type="Pfam" id="PF07859">
    <property type="entry name" value="Abhydrolase_3"/>
    <property type="match status" value="1"/>
</dbReference>
<evidence type="ECO:0000313" key="5">
    <source>
        <dbReference type="Proteomes" id="UP001279734"/>
    </source>
</evidence>
<dbReference type="Proteomes" id="UP001279734">
    <property type="component" value="Unassembled WGS sequence"/>
</dbReference>
<evidence type="ECO:0000256" key="2">
    <source>
        <dbReference type="ARBA" id="ARBA00022801"/>
    </source>
</evidence>
<gene>
    <name evidence="4" type="ORF">Nepgr_010251</name>
</gene>
<evidence type="ECO:0000256" key="1">
    <source>
        <dbReference type="ARBA" id="ARBA00010515"/>
    </source>
</evidence>
<name>A0AAD3SCQ8_NEPGR</name>
<dbReference type="AlphaFoldDB" id="A0AAD3SCQ8"/>
<feature type="domain" description="Alpha/beta hydrolase fold-3" evidence="3">
    <location>
        <begin position="77"/>
        <end position="298"/>
    </location>
</feature>
<comment type="caution">
    <text evidence="4">The sequence shown here is derived from an EMBL/GenBank/DDBJ whole genome shotgun (WGS) entry which is preliminary data.</text>
</comment>
<accession>A0AAD3SCQ8</accession>
<dbReference type="InterPro" id="IPR013094">
    <property type="entry name" value="AB_hydrolase_3"/>
</dbReference>
<dbReference type="PROSITE" id="PS01173">
    <property type="entry name" value="LIPASE_GDXG_HIS"/>
    <property type="match status" value="1"/>
</dbReference>
<evidence type="ECO:0000259" key="3">
    <source>
        <dbReference type="Pfam" id="PF07859"/>
    </source>
</evidence>
<sequence length="320" mass="35182">MASSAREDVAHEFLPFVRVYKDGTVERLIDPPQVPPSLDDPHTGVSSKDVVLDPTIGVSARIYLPPHTSTAQKHPILLYFHGGGFCVGSAFSAADHSYMNSVSSQARVLAISVEYRLVPKYPLPAAYEDGFSALRWVASHKSHGPDPWLADYGNFDRIFIGGESAGGNIAHNVVMRAGREILPNGVKVTGLFLAMPYFWGPEPIGSEPKTGHESRVSSRIWDFVYPSCPDGLDSPHVNPFAHGAPSLATIGCRRVLVCLAGKDELRERGKMYVEALKESGFEGEVEEFEAEDEGHVFHIFNPHREAAKEMLQRLATFIQK</sequence>
<dbReference type="InterPro" id="IPR050466">
    <property type="entry name" value="Carboxylest/Gibb_receptor"/>
</dbReference>
<dbReference type="EMBL" id="BSYO01000008">
    <property type="protein sequence ID" value="GMH08411.1"/>
    <property type="molecule type" value="Genomic_DNA"/>
</dbReference>
<dbReference type="InterPro" id="IPR002168">
    <property type="entry name" value="Lipase_GDXG_HIS_AS"/>
</dbReference>
<dbReference type="InterPro" id="IPR029058">
    <property type="entry name" value="AB_hydrolase_fold"/>
</dbReference>
<evidence type="ECO:0000313" key="4">
    <source>
        <dbReference type="EMBL" id="GMH08411.1"/>
    </source>
</evidence>
<comment type="similarity">
    <text evidence="1">Belongs to the 'GDXG' lipolytic enzyme family.</text>
</comment>
<keyword evidence="5" id="KW-1185">Reference proteome</keyword>
<proteinExistence type="inferred from homology"/>
<organism evidence="4 5">
    <name type="scientific">Nepenthes gracilis</name>
    <name type="common">Slender pitcher plant</name>
    <dbReference type="NCBI Taxonomy" id="150966"/>
    <lineage>
        <taxon>Eukaryota</taxon>
        <taxon>Viridiplantae</taxon>
        <taxon>Streptophyta</taxon>
        <taxon>Embryophyta</taxon>
        <taxon>Tracheophyta</taxon>
        <taxon>Spermatophyta</taxon>
        <taxon>Magnoliopsida</taxon>
        <taxon>eudicotyledons</taxon>
        <taxon>Gunneridae</taxon>
        <taxon>Pentapetalae</taxon>
        <taxon>Caryophyllales</taxon>
        <taxon>Nepenthaceae</taxon>
        <taxon>Nepenthes</taxon>
    </lineage>
</organism>
<keyword evidence="2" id="KW-0378">Hydrolase</keyword>
<protein>
    <recommendedName>
        <fullName evidence="3">Alpha/beta hydrolase fold-3 domain-containing protein</fullName>
    </recommendedName>
</protein>
<dbReference type="PANTHER" id="PTHR23024">
    <property type="entry name" value="ARYLACETAMIDE DEACETYLASE"/>
    <property type="match status" value="1"/>
</dbReference>
<dbReference type="PANTHER" id="PTHR23024:SF551">
    <property type="entry name" value="2-HYDROXYISOFLAVANONE DEHYDRATASE-LIKE"/>
    <property type="match status" value="1"/>
</dbReference>
<dbReference type="SUPFAM" id="SSF53474">
    <property type="entry name" value="alpha/beta-Hydrolases"/>
    <property type="match status" value="1"/>
</dbReference>
<reference evidence="4" key="1">
    <citation type="submission" date="2023-05" db="EMBL/GenBank/DDBJ databases">
        <title>Nepenthes gracilis genome sequencing.</title>
        <authorList>
            <person name="Fukushima K."/>
        </authorList>
    </citation>
    <scope>NUCLEOTIDE SEQUENCE</scope>
    <source>
        <strain evidence="4">SING2019-196</strain>
    </source>
</reference>
<dbReference type="Gene3D" id="3.40.50.1820">
    <property type="entry name" value="alpha/beta hydrolase"/>
    <property type="match status" value="1"/>
</dbReference>
<dbReference type="GO" id="GO:0016787">
    <property type="term" value="F:hydrolase activity"/>
    <property type="evidence" value="ECO:0007669"/>
    <property type="project" value="UniProtKB-KW"/>
</dbReference>